<evidence type="ECO:0000313" key="2">
    <source>
        <dbReference type="Proteomes" id="UP001140074"/>
    </source>
</evidence>
<protein>
    <submittedName>
        <fullName evidence="1">Uncharacterized protein</fullName>
    </submittedName>
</protein>
<sequence length="113" mass="11969">MEYSNVPQEIQFQLRDDAQGLTHSATSVSYVFADDPLPLGSDDGQISVVVDMSADGASPMGVRSLSTSFMAAGYEWSLPADSSESSAKLTVHGIALERVALLSQALDVDDSDK</sequence>
<reference evidence="1" key="1">
    <citation type="submission" date="2022-07" db="EMBL/GenBank/DDBJ databases">
        <title>Phylogenomic reconstructions and comparative analyses of Kickxellomycotina fungi.</title>
        <authorList>
            <person name="Reynolds N.K."/>
            <person name="Stajich J.E."/>
            <person name="Barry K."/>
            <person name="Grigoriev I.V."/>
            <person name="Crous P."/>
            <person name="Smith M.E."/>
        </authorList>
    </citation>
    <scope>NUCLEOTIDE SEQUENCE</scope>
    <source>
        <strain evidence="1">RSA 476</strain>
    </source>
</reference>
<organism evidence="1 2">
    <name type="scientific">Coemansia aciculifera</name>
    <dbReference type="NCBI Taxonomy" id="417176"/>
    <lineage>
        <taxon>Eukaryota</taxon>
        <taxon>Fungi</taxon>
        <taxon>Fungi incertae sedis</taxon>
        <taxon>Zoopagomycota</taxon>
        <taxon>Kickxellomycotina</taxon>
        <taxon>Kickxellomycetes</taxon>
        <taxon>Kickxellales</taxon>
        <taxon>Kickxellaceae</taxon>
        <taxon>Coemansia</taxon>
    </lineage>
</organism>
<dbReference type="EMBL" id="JANBUY010000116">
    <property type="protein sequence ID" value="KAJ2863625.1"/>
    <property type="molecule type" value="Genomic_DNA"/>
</dbReference>
<comment type="caution">
    <text evidence="1">The sequence shown here is derived from an EMBL/GenBank/DDBJ whole genome shotgun (WGS) entry which is preliminary data.</text>
</comment>
<gene>
    <name evidence="1" type="ORF">GGH94_003487</name>
</gene>
<proteinExistence type="predicted"/>
<keyword evidence="2" id="KW-1185">Reference proteome</keyword>
<name>A0A9W8IR24_9FUNG</name>
<accession>A0A9W8IR24</accession>
<evidence type="ECO:0000313" key="1">
    <source>
        <dbReference type="EMBL" id="KAJ2863625.1"/>
    </source>
</evidence>
<dbReference type="AlphaFoldDB" id="A0A9W8IR24"/>
<dbReference type="Proteomes" id="UP001140074">
    <property type="component" value="Unassembled WGS sequence"/>
</dbReference>